<keyword evidence="2" id="KW-0472">Membrane</keyword>
<name>A0A6U0J4G6_9STRA</name>
<evidence type="ECO:0000256" key="2">
    <source>
        <dbReference type="SAM" id="Phobius"/>
    </source>
</evidence>
<feature type="region of interest" description="Disordered" evidence="1">
    <location>
        <begin position="284"/>
        <end position="307"/>
    </location>
</feature>
<reference evidence="3" key="1">
    <citation type="submission" date="2021-01" db="EMBL/GenBank/DDBJ databases">
        <authorList>
            <person name="Corre E."/>
            <person name="Pelletier E."/>
            <person name="Niang G."/>
            <person name="Scheremetjew M."/>
            <person name="Finn R."/>
            <person name="Kale V."/>
            <person name="Holt S."/>
            <person name="Cochrane G."/>
            <person name="Meng A."/>
            <person name="Brown T."/>
            <person name="Cohen L."/>
        </authorList>
    </citation>
    <scope>NUCLEOTIDE SEQUENCE</scope>
    <source>
        <strain evidence="3">CCMP3303</strain>
    </source>
</reference>
<feature type="transmembrane region" description="Helical" evidence="2">
    <location>
        <begin position="208"/>
        <end position="230"/>
    </location>
</feature>
<keyword evidence="2" id="KW-1133">Transmembrane helix</keyword>
<organism evidence="3">
    <name type="scientific">Minutocellus polymorphus</name>
    <dbReference type="NCBI Taxonomy" id="265543"/>
    <lineage>
        <taxon>Eukaryota</taxon>
        <taxon>Sar</taxon>
        <taxon>Stramenopiles</taxon>
        <taxon>Ochrophyta</taxon>
        <taxon>Bacillariophyta</taxon>
        <taxon>Mediophyceae</taxon>
        <taxon>Cymatosirophycidae</taxon>
        <taxon>Cymatosirales</taxon>
        <taxon>Cymatosiraceae</taxon>
        <taxon>Minutocellus</taxon>
    </lineage>
</organism>
<proteinExistence type="predicted"/>
<feature type="transmembrane region" description="Helical" evidence="2">
    <location>
        <begin position="54"/>
        <end position="72"/>
    </location>
</feature>
<accession>A0A6U0J4G6</accession>
<feature type="transmembrane region" description="Helical" evidence="2">
    <location>
        <begin position="242"/>
        <end position="275"/>
    </location>
</feature>
<keyword evidence="2" id="KW-0812">Transmembrane</keyword>
<protein>
    <submittedName>
        <fullName evidence="3">Uncharacterized protein</fullName>
    </submittedName>
</protein>
<evidence type="ECO:0000313" key="3">
    <source>
        <dbReference type="EMBL" id="CAD8366149.1"/>
    </source>
</evidence>
<sequence>MAYQARPGEWAGGRPRQQQQRQVVALPTADQIGALALRGVTTFAKKNKVISFSWVWGIVVLLLVGSGTKLTVDQARRYNHIMSTIDLDAEFSASNQYAVAMQNYRATKGWFSCDSLCQRNKAHMERARRQLEDIRAEGQARMSDAKKIAGLWSEVGVGEVKDSFWEYFAAGKRFAKRQSIWDFMFMGMRRMGRDESFMEFALKMMMQVLINFSMGLIMAFFIFVFGLWSIVRSYQPNPITAVIYFVSAICAAFAVVSSYLLMLYGAAAGTIYGAAKLAESQRRLEGGGGGYRQQRVQYGGGGRPHWQ</sequence>
<gene>
    <name evidence="3" type="ORF">MPOL1434_LOCUS3775</name>
</gene>
<dbReference type="AlphaFoldDB" id="A0A6U0J4G6"/>
<feature type="compositionally biased region" description="Gly residues" evidence="1">
    <location>
        <begin position="298"/>
        <end position="307"/>
    </location>
</feature>
<evidence type="ECO:0000256" key="1">
    <source>
        <dbReference type="SAM" id="MobiDB-lite"/>
    </source>
</evidence>
<dbReference type="EMBL" id="HBEJ01006404">
    <property type="protein sequence ID" value="CAD8366149.1"/>
    <property type="molecule type" value="Transcribed_RNA"/>
</dbReference>